<dbReference type="InterPro" id="IPR029751">
    <property type="entry name" value="Ribosomal_L25_dom"/>
</dbReference>
<feature type="domain" description="Large ribosomal subunit protein bL25 L25" evidence="7">
    <location>
        <begin position="7"/>
        <end position="94"/>
    </location>
</feature>
<evidence type="ECO:0000313" key="9">
    <source>
        <dbReference type="EMBL" id="MBB6095853.1"/>
    </source>
</evidence>
<dbReference type="InterPro" id="IPR020057">
    <property type="entry name" value="Ribosomal_bL25_b-dom"/>
</dbReference>
<evidence type="ECO:0000256" key="4">
    <source>
        <dbReference type="ARBA" id="ARBA00023274"/>
    </source>
</evidence>
<organism evidence="9 10">
    <name type="scientific">Povalibacter uvarum</name>
    <dbReference type="NCBI Taxonomy" id="732238"/>
    <lineage>
        <taxon>Bacteria</taxon>
        <taxon>Pseudomonadati</taxon>
        <taxon>Pseudomonadota</taxon>
        <taxon>Gammaproteobacteria</taxon>
        <taxon>Steroidobacterales</taxon>
        <taxon>Steroidobacteraceae</taxon>
        <taxon>Povalibacter</taxon>
    </lineage>
</organism>
<proteinExistence type="inferred from homology"/>
<dbReference type="Gene3D" id="2.40.240.10">
    <property type="entry name" value="Ribosomal Protein L25, Chain P"/>
    <property type="match status" value="1"/>
</dbReference>
<evidence type="ECO:0000313" key="10">
    <source>
        <dbReference type="Proteomes" id="UP000588068"/>
    </source>
</evidence>
<evidence type="ECO:0000256" key="5">
    <source>
        <dbReference type="HAMAP-Rule" id="MF_01334"/>
    </source>
</evidence>
<accession>A0A841HSV1</accession>
<dbReference type="PANTHER" id="PTHR33284">
    <property type="entry name" value="RIBOSOMAL PROTEIN L25/GLN-TRNA SYNTHETASE, ANTI-CODON-BINDING DOMAIN-CONTAINING PROTEIN"/>
    <property type="match status" value="1"/>
</dbReference>
<keyword evidence="4 5" id="KW-0687">Ribonucleoprotein</keyword>
<dbReference type="GO" id="GO:0003735">
    <property type="term" value="F:structural constituent of ribosome"/>
    <property type="evidence" value="ECO:0007669"/>
    <property type="project" value="InterPro"/>
</dbReference>
<dbReference type="InterPro" id="IPR037121">
    <property type="entry name" value="Ribosomal_bL25_C"/>
</dbReference>
<comment type="caution">
    <text evidence="9">The sequence shown here is derived from an EMBL/GenBank/DDBJ whole genome shotgun (WGS) entry which is preliminary data.</text>
</comment>
<dbReference type="CDD" id="cd00495">
    <property type="entry name" value="Ribosomal_L25_TL5_CTC"/>
    <property type="match status" value="1"/>
</dbReference>
<dbReference type="InterPro" id="IPR020930">
    <property type="entry name" value="Ribosomal_uL5_bac-type"/>
</dbReference>
<dbReference type="GO" id="GO:0006412">
    <property type="term" value="P:translation"/>
    <property type="evidence" value="ECO:0007669"/>
    <property type="project" value="UniProtKB-UniRule"/>
</dbReference>
<dbReference type="SUPFAM" id="SSF50715">
    <property type="entry name" value="Ribosomal protein L25-like"/>
    <property type="match status" value="1"/>
</dbReference>
<dbReference type="Proteomes" id="UP000588068">
    <property type="component" value="Unassembled WGS sequence"/>
</dbReference>
<dbReference type="EMBL" id="JACHHZ010000006">
    <property type="protein sequence ID" value="MBB6095853.1"/>
    <property type="molecule type" value="Genomic_DNA"/>
</dbReference>
<keyword evidence="2 5" id="KW-0694">RNA-binding</keyword>
<dbReference type="InterPro" id="IPR001021">
    <property type="entry name" value="Ribosomal_bL25_long"/>
</dbReference>
<feature type="compositionally biased region" description="Basic and acidic residues" evidence="6">
    <location>
        <begin position="217"/>
        <end position="237"/>
    </location>
</feature>
<comment type="subunit">
    <text evidence="5">Part of the 50S ribosomal subunit; part of the 5S rRNA/L5/L18/L25 subcomplex. Contacts the 5S rRNA. Binds to the 5S rRNA independently of L5 and L18.</text>
</comment>
<dbReference type="HAMAP" id="MF_01334">
    <property type="entry name" value="Ribosomal_bL25_CTC"/>
    <property type="match status" value="1"/>
</dbReference>
<evidence type="ECO:0000256" key="2">
    <source>
        <dbReference type="ARBA" id="ARBA00022884"/>
    </source>
</evidence>
<evidence type="ECO:0000256" key="1">
    <source>
        <dbReference type="ARBA" id="ARBA00022730"/>
    </source>
</evidence>
<dbReference type="GO" id="GO:0008097">
    <property type="term" value="F:5S rRNA binding"/>
    <property type="evidence" value="ECO:0007669"/>
    <property type="project" value="InterPro"/>
</dbReference>
<reference evidence="9 10" key="1">
    <citation type="submission" date="2020-08" db="EMBL/GenBank/DDBJ databases">
        <title>Genomic Encyclopedia of Type Strains, Phase IV (KMG-IV): sequencing the most valuable type-strain genomes for metagenomic binning, comparative biology and taxonomic classification.</title>
        <authorList>
            <person name="Goeker M."/>
        </authorList>
    </citation>
    <scope>NUCLEOTIDE SEQUENCE [LARGE SCALE GENOMIC DNA]</scope>
    <source>
        <strain evidence="9 10">DSM 26723</strain>
    </source>
</reference>
<sequence>MKTSFDLVADPRDAQGKGASRRLRRSGKVPAILYGGPQAPRQILLDHQNLLTLLVNERFYSTILSLSIGGEKQAAILKDVQRHPAKNQILHMDLQRVFDNEAIRMSIPLHFKGAAGSPGVKTEGGIVSHLLNQVEVLCLPKDLPEFVEVDMSEMHINDMKRLSDLPLPAGVQFVALAHGRDEPVVSIHHPRAEEAETPAATEAAAAAPAAGAAPAADAKKEEAKPAAGAAKKEGGKK</sequence>
<dbReference type="NCBIfam" id="NF004130">
    <property type="entry name" value="PRK05618.1-5"/>
    <property type="match status" value="1"/>
</dbReference>
<evidence type="ECO:0000259" key="7">
    <source>
        <dbReference type="Pfam" id="PF01386"/>
    </source>
</evidence>
<evidence type="ECO:0000256" key="6">
    <source>
        <dbReference type="SAM" id="MobiDB-lite"/>
    </source>
</evidence>
<dbReference type="Gene3D" id="2.170.120.20">
    <property type="entry name" value="Ribosomal protein L25, beta domain"/>
    <property type="match status" value="1"/>
</dbReference>
<dbReference type="NCBIfam" id="NF004128">
    <property type="entry name" value="PRK05618.1-2"/>
    <property type="match status" value="1"/>
</dbReference>
<dbReference type="PANTHER" id="PTHR33284:SF1">
    <property type="entry name" value="RIBOSOMAL PROTEIN L25_GLN-TRNA SYNTHETASE, ANTI-CODON-BINDING DOMAIN-CONTAINING PROTEIN"/>
    <property type="match status" value="1"/>
</dbReference>
<dbReference type="NCBIfam" id="NF004612">
    <property type="entry name" value="PRK05943.1"/>
    <property type="match status" value="1"/>
</dbReference>
<evidence type="ECO:0000256" key="3">
    <source>
        <dbReference type="ARBA" id="ARBA00022980"/>
    </source>
</evidence>
<comment type="function">
    <text evidence="5">This is one of the proteins that binds to the 5S RNA in the ribosome where it forms part of the central protuberance.</text>
</comment>
<dbReference type="AlphaFoldDB" id="A0A841HSV1"/>
<feature type="region of interest" description="Disordered" evidence="6">
    <location>
        <begin position="193"/>
        <end position="237"/>
    </location>
</feature>
<feature type="domain" description="Large ribosomal subunit protein bL25 beta" evidence="8">
    <location>
        <begin position="103"/>
        <end position="191"/>
    </location>
</feature>
<feature type="compositionally biased region" description="Low complexity" evidence="6">
    <location>
        <begin position="197"/>
        <end position="216"/>
    </location>
</feature>
<keyword evidence="1 5" id="KW-0699">rRNA-binding</keyword>
<dbReference type="Pfam" id="PF01386">
    <property type="entry name" value="Ribosomal_L25p"/>
    <property type="match status" value="1"/>
</dbReference>
<dbReference type="Pfam" id="PF14693">
    <property type="entry name" value="Ribosomal_TL5_C"/>
    <property type="match status" value="1"/>
</dbReference>
<dbReference type="HAMAP" id="MF_01336">
    <property type="entry name" value="Ribosomal_bL25"/>
    <property type="match status" value="1"/>
</dbReference>
<dbReference type="InterPro" id="IPR011035">
    <property type="entry name" value="Ribosomal_bL25/Gln-tRNA_synth"/>
</dbReference>
<comment type="similarity">
    <text evidence="5">Belongs to the bacterial ribosomal protein bL25 family. CTC subfamily.</text>
</comment>
<dbReference type="NCBIfam" id="TIGR00731">
    <property type="entry name" value="bL25_bact_ctc"/>
    <property type="match status" value="1"/>
</dbReference>
<name>A0A841HSV1_9GAMM</name>
<keyword evidence="3 5" id="KW-0689">Ribosomal protein</keyword>
<feature type="region of interest" description="Disordered" evidence="6">
    <location>
        <begin position="1"/>
        <end position="21"/>
    </location>
</feature>
<gene>
    <name evidence="5" type="primary">rplY</name>
    <name evidence="5" type="synonym">ctc</name>
    <name evidence="9" type="ORF">HNQ60_004744</name>
</gene>
<protein>
    <recommendedName>
        <fullName evidence="5">Large ribosomal subunit protein bL25</fullName>
    </recommendedName>
    <alternativeName>
        <fullName evidence="5">General stress protein CTC</fullName>
    </alternativeName>
</protein>
<dbReference type="InterPro" id="IPR020055">
    <property type="entry name" value="Ribosomal_bL25_short"/>
</dbReference>
<keyword evidence="10" id="KW-1185">Reference proteome</keyword>
<dbReference type="RefSeq" id="WP_184335240.1">
    <property type="nucleotide sequence ID" value="NZ_JACHHZ010000006.1"/>
</dbReference>
<dbReference type="InterPro" id="IPR020056">
    <property type="entry name" value="Rbsml_bL25/Gln-tRNA_synth_N"/>
</dbReference>
<dbReference type="GO" id="GO:0022625">
    <property type="term" value="C:cytosolic large ribosomal subunit"/>
    <property type="evidence" value="ECO:0007669"/>
    <property type="project" value="TreeGrafter"/>
</dbReference>
<evidence type="ECO:0000259" key="8">
    <source>
        <dbReference type="Pfam" id="PF14693"/>
    </source>
</evidence>